<dbReference type="InterPro" id="IPR027417">
    <property type="entry name" value="P-loop_NTPase"/>
</dbReference>
<evidence type="ECO:0000256" key="3">
    <source>
        <dbReference type="ARBA" id="ARBA00022448"/>
    </source>
</evidence>
<feature type="transmembrane region" description="Helical" evidence="9">
    <location>
        <begin position="407"/>
        <end position="428"/>
    </location>
</feature>
<dbReference type="InterPro" id="IPR003439">
    <property type="entry name" value="ABC_transporter-like_ATP-bd"/>
</dbReference>
<dbReference type="InterPro" id="IPR017871">
    <property type="entry name" value="ABC_transporter-like_CS"/>
</dbReference>
<keyword evidence="12" id="KW-1185">Reference proteome</keyword>
<feature type="transmembrane region" description="Helical" evidence="9">
    <location>
        <begin position="1237"/>
        <end position="1264"/>
    </location>
</feature>
<evidence type="ECO:0000259" key="10">
    <source>
        <dbReference type="PROSITE" id="PS50893"/>
    </source>
</evidence>
<evidence type="ECO:0000256" key="9">
    <source>
        <dbReference type="SAM" id="Phobius"/>
    </source>
</evidence>
<keyword evidence="6" id="KW-0067">ATP-binding</keyword>
<keyword evidence="8 9" id="KW-0472">Membrane</keyword>
<evidence type="ECO:0000313" key="11">
    <source>
        <dbReference type="EMBL" id="ORX76945.1"/>
    </source>
</evidence>
<dbReference type="FunFam" id="3.40.50.300:FF:000933">
    <property type="entry name" value="ABC transporter A family member 7"/>
    <property type="match status" value="1"/>
</dbReference>
<dbReference type="STRING" id="1754192.A0A1Y1WU61"/>
<feature type="transmembrane region" description="Helical" evidence="9">
    <location>
        <begin position="1284"/>
        <end position="1305"/>
    </location>
</feature>
<dbReference type="PANTHER" id="PTHR19229">
    <property type="entry name" value="ATP-BINDING CASSETTE TRANSPORTER SUBFAMILY A ABCA"/>
    <property type="match status" value="1"/>
</dbReference>
<feature type="transmembrane region" description="Helical" evidence="9">
    <location>
        <begin position="26"/>
        <end position="43"/>
    </location>
</feature>
<dbReference type="CDD" id="cd03263">
    <property type="entry name" value="ABC_subfamily_A"/>
    <property type="match status" value="2"/>
</dbReference>
<accession>A0A1Y1WU61</accession>
<feature type="transmembrane region" description="Helical" evidence="9">
    <location>
        <begin position="1193"/>
        <end position="1216"/>
    </location>
</feature>
<dbReference type="EMBL" id="MCFG01000271">
    <property type="protein sequence ID" value="ORX76945.1"/>
    <property type="molecule type" value="Genomic_DNA"/>
</dbReference>
<dbReference type="SUPFAM" id="SSF52540">
    <property type="entry name" value="P-loop containing nucleoside triphosphate hydrolases"/>
    <property type="match status" value="2"/>
</dbReference>
<evidence type="ECO:0000256" key="8">
    <source>
        <dbReference type="ARBA" id="ARBA00023136"/>
    </source>
</evidence>
<gene>
    <name evidence="11" type="ORF">BCR32DRAFT_248347</name>
</gene>
<dbReference type="InterPro" id="IPR013525">
    <property type="entry name" value="ABC2_TM"/>
</dbReference>
<evidence type="ECO:0000256" key="2">
    <source>
        <dbReference type="ARBA" id="ARBA00008869"/>
    </source>
</evidence>
<dbReference type="PROSITE" id="PS50893">
    <property type="entry name" value="ABC_TRANSPORTER_2"/>
    <property type="match status" value="2"/>
</dbReference>
<dbReference type="InterPro" id="IPR003593">
    <property type="entry name" value="AAA+_ATPase"/>
</dbReference>
<keyword evidence="7 9" id="KW-1133">Transmembrane helix</keyword>
<name>A0A1Y1WU61_9FUNG</name>
<dbReference type="OrthoDB" id="2109100at2759"/>
<dbReference type="SMART" id="SM00382">
    <property type="entry name" value="AAA"/>
    <property type="match status" value="2"/>
</dbReference>
<feature type="transmembrane region" description="Helical" evidence="9">
    <location>
        <begin position="913"/>
        <end position="936"/>
    </location>
</feature>
<comment type="caution">
    <text evidence="11">The sequence shown here is derived from an EMBL/GenBank/DDBJ whole genome shotgun (WGS) entry which is preliminary data.</text>
</comment>
<comment type="subcellular location">
    <subcellularLocation>
        <location evidence="1">Membrane</location>
        <topology evidence="1">Multi-pass membrane protein</topology>
    </subcellularLocation>
</comment>
<evidence type="ECO:0000256" key="4">
    <source>
        <dbReference type="ARBA" id="ARBA00022692"/>
    </source>
</evidence>
<sequence>MGFYKNQLKALVKRNFLLKKAVKSSSFAEFLLPLIMIIIAYIVNKSSETKIYPEVGPTDPFNINYAFNINYLTSEYKTLTPTIGFVLPENNNDTEIINKIIENEVFRNSKLQFINFNNQKELIEYTNDYRNLLIAGIIFESDDYFHYTIRVNGTIAPEPNIDNAITNYAEGRFNAEENGGTIGDSYMAAFSPIQAAIDEAIIRIKLNDDTFTMHHYIGKLGRASSHYKQESNGGNLGYFVSNIFLIPVVVIVTILVKEKEEGIKDGLLMAGVHPTVFWLSWLIVYIIFTITISGFVTLFFFITKTFANTHPLIMFLSLFFYGISCCSLGFIFSTLFNNNKTATSAVTVIIVLITCCNMITPYVSLLLRKIVSPIICPFAIGSLIFEIDDMENGFEDLTFTNLFSSNVGFFFVSLIINSILYFILAIILDNLFANEGSKYLSIFKKKDNYFQNENKSIYEKDIQEDFNANNGERCIVEVKHVHKVFKKIKKNDNENNNNFTEDENDNNRYINKKSEFLAVNDVSFKVYQNEIFAILGHNGAGKTTLISIMVGLLKASQGDVLFDGRSIREDIHNIRRDFGVCAQYNIIFDELTVEEHIKFFAQLKEITVNVDEVLIEIDLIHQKKMKVGDLSGGQKRKLCIGMAIIGNPKYVFLDEPTTGLDPLSRRKIWDLLLKKKDGRVIFLTTHYMDEADILADRKLILSKGKIRCLGTSLFLKNHFNMNYDLDVETTDKDQVQAIVEKYLPESIYYENTDKYNKSNIESYKINNNNTNSKSILNENFNTENENNSSQNKKDLNKSENKFNQIKCHTWKLPLNTTDKFTPLLNELECQMDNGEKSFIKKYALNMPTLEELFIRLEDNTIDRRSKNNNDPLLIQMNDINLPKLKSVEKPNRLHLLLYLIKSRLKIFVKDKSFFFISIFFPVIVNGIMFIVIQNVFNVSSDSTKSNIISFPSMYQNSYFNLEPQSQFSFTKEDIISSSTKMLTSNNFIKTDMITSIPLQNITLPKSVDDTYYLCSVSGREANNVYDLQIYYNDTMAHAIPVTINALSNAILASKNINETIVLTSHLLDINNNNYKAIAGLTISGFMIGYFIVANISRFGSLLVREREKQLLQQLQLNGVSRLNYWISCFVTDLLIFLTVCILIFLIGVIVQYETLLDFKILILLLVLLLIWCIPTMLYQYVVSFLFDKEDTAFTVIPIINTYPVIFGYLIFIIINMDYTILEGIMKNKGIIGTFPNIYNMVLTILCPPYGFIAMVNSIFTMKVYEKLIHYDINFKNILKFDNGISSNVIVLIILTFILFFLFIRFDMKKNQTKKSDIFDIPYITLNKHLKIIEEGDDDIRKEYEYVKANQYELPLSVIHLSKEYKSPVPTNKIKKREIMERDPDEINYGEIHRSRYTGKFVKTAVVDVNFGVRNHECFGLLGPNGAGKSTTLNTVTSTIPQTTGNICFNGIESHLARLGEISMGYCPQHDILWKELTLREHLELFLSIRGYTPKEAFDYTTQYINALDLNDHQNKRTNDLSGGTKRKLSLLIAICGYPKEILLDEPTAGMDPSTRRFVWNTIKKTKNMNDSAIIMTTHSMEEAENLCDRLAILVNGRLSCIGSPEHIKMKFGESYILELQSKNIKQFQNEIIEKGNLFGGKKYHLEKTSTDRVKYEVKMTRNLGHIFEVMEECKRKGLVNDYSFNQTSLEQIFIKFAKQQIINIE</sequence>
<dbReference type="PANTHER" id="PTHR19229:SF209">
    <property type="entry name" value="ATP-BINDING CASSETTE SUB-FAMILY A MEMBER 5 ISOFORM X1"/>
    <property type="match status" value="1"/>
</dbReference>
<keyword evidence="11" id="KW-0378">Hydrolase</keyword>
<evidence type="ECO:0000256" key="1">
    <source>
        <dbReference type="ARBA" id="ARBA00004141"/>
    </source>
</evidence>
<keyword evidence="5" id="KW-0547">Nucleotide-binding</keyword>
<dbReference type="PROSITE" id="PS00211">
    <property type="entry name" value="ABC_TRANSPORTER_1"/>
    <property type="match status" value="1"/>
</dbReference>
<feature type="domain" description="ABC transporter" evidence="10">
    <location>
        <begin position="500"/>
        <end position="728"/>
    </location>
</feature>
<dbReference type="Proteomes" id="UP000193944">
    <property type="component" value="Unassembled WGS sequence"/>
</dbReference>
<protein>
    <submittedName>
        <fullName evidence="11">p-loop containing nucleoside triphosphate hydrolase protein</fullName>
    </submittedName>
</protein>
<dbReference type="GO" id="GO:0016020">
    <property type="term" value="C:membrane"/>
    <property type="evidence" value="ECO:0007669"/>
    <property type="project" value="UniProtKB-SubCell"/>
</dbReference>
<dbReference type="FunFam" id="3.40.50.300:FF:000335">
    <property type="entry name" value="ATP binding cassette subfamily A member 5"/>
    <property type="match status" value="1"/>
</dbReference>
<feature type="domain" description="ABC transporter" evidence="10">
    <location>
        <begin position="1386"/>
        <end position="1620"/>
    </location>
</feature>
<reference evidence="11 12" key="2">
    <citation type="submission" date="2016-08" db="EMBL/GenBank/DDBJ databases">
        <title>Pervasive Adenine N6-methylation of Active Genes in Fungi.</title>
        <authorList>
            <consortium name="DOE Joint Genome Institute"/>
            <person name="Mondo S.J."/>
            <person name="Dannebaum R.O."/>
            <person name="Kuo R.C."/>
            <person name="Labutti K."/>
            <person name="Haridas S."/>
            <person name="Kuo A."/>
            <person name="Salamov A."/>
            <person name="Ahrendt S.R."/>
            <person name="Lipzen A."/>
            <person name="Sullivan W."/>
            <person name="Andreopoulos W.B."/>
            <person name="Clum A."/>
            <person name="Lindquist E."/>
            <person name="Daum C."/>
            <person name="Ramamoorthy G.K."/>
            <person name="Gryganskyi A."/>
            <person name="Culley D."/>
            <person name="Magnuson J.K."/>
            <person name="James T.Y."/>
            <person name="O'Malley M.A."/>
            <person name="Stajich J.E."/>
            <person name="Spatafora J.W."/>
            <person name="Visel A."/>
            <person name="Grigoriev I.V."/>
        </authorList>
    </citation>
    <scope>NUCLEOTIDE SEQUENCE [LARGE SCALE GENOMIC DNA]</scope>
    <source>
        <strain evidence="11 12">S4</strain>
    </source>
</reference>
<keyword evidence="3" id="KW-0813">Transport</keyword>
<dbReference type="Pfam" id="PF12698">
    <property type="entry name" value="ABC2_membrane_3"/>
    <property type="match status" value="2"/>
</dbReference>
<evidence type="ECO:0000256" key="5">
    <source>
        <dbReference type="ARBA" id="ARBA00022741"/>
    </source>
</evidence>
<feature type="transmembrane region" description="Helical" evidence="9">
    <location>
        <begin position="1124"/>
        <end position="1148"/>
    </location>
</feature>
<proteinExistence type="inferred from homology"/>
<dbReference type="GO" id="GO:0016887">
    <property type="term" value="F:ATP hydrolysis activity"/>
    <property type="evidence" value="ECO:0007669"/>
    <property type="project" value="InterPro"/>
</dbReference>
<evidence type="ECO:0000256" key="7">
    <source>
        <dbReference type="ARBA" id="ARBA00022989"/>
    </source>
</evidence>
<evidence type="ECO:0000256" key="6">
    <source>
        <dbReference type="ARBA" id="ARBA00022840"/>
    </source>
</evidence>
<keyword evidence="4 9" id="KW-0812">Transmembrane</keyword>
<dbReference type="GO" id="GO:0005319">
    <property type="term" value="F:lipid transporter activity"/>
    <property type="evidence" value="ECO:0007669"/>
    <property type="project" value="TreeGrafter"/>
</dbReference>
<feature type="transmembrane region" description="Helical" evidence="9">
    <location>
        <begin position="1160"/>
        <end position="1181"/>
    </location>
</feature>
<organism evidence="11 12">
    <name type="scientific">Anaeromyces robustus</name>
    <dbReference type="NCBI Taxonomy" id="1754192"/>
    <lineage>
        <taxon>Eukaryota</taxon>
        <taxon>Fungi</taxon>
        <taxon>Fungi incertae sedis</taxon>
        <taxon>Chytridiomycota</taxon>
        <taxon>Chytridiomycota incertae sedis</taxon>
        <taxon>Neocallimastigomycetes</taxon>
        <taxon>Neocallimastigales</taxon>
        <taxon>Neocallimastigaceae</taxon>
        <taxon>Anaeromyces</taxon>
    </lineage>
</organism>
<dbReference type="Pfam" id="PF00005">
    <property type="entry name" value="ABC_tran"/>
    <property type="match status" value="2"/>
</dbReference>
<feature type="transmembrane region" description="Helical" evidence="9">
    <location>
        <begin position="276"/>
        <end position="301"/>
    </location>
</feature>
<dbReference type="InterPro" id="IPR026082">
    <property type="entry name" value="ABCA"/>
</dbReference>
<feature type="transmembrane region" description="Helical" evidence="9">
    <location>
        <begin position="1074"/>
        <end position="1092"/>
    </location>
</feature>
<feature type="transmembrane region" description="Helical" evidence="9">
    <location>
        <begin position="236"/>
        <end position="256"/>
    </location>
</feature>
<evidence type="ECO:0000313" key="12">
    <source>
        <dbReference type="Proteomes" id="UP000193944"/>
    </source>
</evidence>
<feature type="transmembrane region" description="Helical" evidence="9">
    <location>
        <begin position="342"/>
        <end position="363"/>
    </location>
</feature>
<feature type="transmembrane region" description="Helical" evidence="9">
    <location>
        <begin position="313"/>
        <end position="336"/>
    </location>
</feature>
<comment type="similarity">
    <text evidence="2">Belongs to the ABC transporter superfamily. ABCA family.</text>
</comment>
<dbReference type="GO" id="GO:0140359">
    <property type="term" value="F:ABC-type transporter activity"/>
    <property type="evidence" value="ECO:0007669"/>
    <property type="project" value="InterPro"/>
</dbReference>
<dbReference type="Gene3D" id="3.40.50.300">
    <property type="entry name" value="P-loop containing nucleotide triphosphate hydrolases"/>
    <property type="match status" value="2"/>
</dbReference>
<dbReference type="GO" id="GO:0005524">
    <property type="term" value="F:ATP binding"/>
    <property type="evidence" value="ECO:0007669"/>
    <property type="project" value="UniProtKB-KW"/>
</dbReference>
<reference evidence="11 12" key="1">
    <citation type="submission" date="2016-08" db="EMBL/GenBank/DDBJ databases">
        <title>A Parts List for Fungal Cellulosomes Revealed by Comparative Genomics.</title>
        <authorList>
            <consortium name="DOE Joint Genome Institute"/>
            <person name="Haitjema C.H."/>
            <person name="Gilmore S.P."/>
            <person name="Henske J.K."/>
            <person name="Solomon K.V."/>
            <person name="De Groot R."/>
            <person name="Kuo A."/>
            <person name="Mondo S.J."/>
            <person name="Salamov A.A."/>
            <person name="Labutti K."/>
            <person name="Zhao Z."/>
            <person name="Chiniquy J."/>
            <person name="Barry K."/>
            <person name="Brewer H.M."/>
            <person name="Purvine S.O."/>
            <person name="Wright A.T."/>
            <person name="Boxma B."/>
            <person name="Van Alen T."/>
            <person name="Hackstein J.H."/>
            <person name="Baker S.E."/>
            <person name="Grigoriev I.V."/>
            <person name="O'Malley M.A."/>
        </authorList>
    </citation>
    <scope>NUCLEOTIDE SEQUENCE [LARGE SCALE GENOMIC DNA]</scope>
    <source>
        <strain evidence="11 12">S4</strain>
    </source>
</reference>